<accession>R9PG75</accession>
<dbReference type="GO" id="GO:0016740">
    <property type="term" value="F:transferase activity"/>
    <property type="evidence" value="ECO:0007669"/>
    <property type="project" value="UniProtKB-KW"/>
</dbReference>
<dbReference type="PANTHER" id="PTHR43630">
    <property type="entry name" value="POLY-BETA-1,6-N-ACETYL-D-GLUCOSAMINE SYNTHASE"/>
    <property type="match status" value="1"/>
</dbReference>
<reference evidence="3" key="1">
    <citation type="journal article" date="2013" name="Genome Announc.">
        <title>Draft Genome Sequence of Agarivorans albus Strain MKT 106T, an Agarolytic Marine Bacterium.</title>
        <authorList>
            <person name="Yasuike M."/>
            <person name="Nakamura Y."/>
            <person name="Kai W."/>
            <person name="Fujiwara A."/>
            <person name="Fukui Y."/>
            <person name="Satomi M."/>
            <person name="Sano M."/>
        </authorList>
    </citation>
    <scope>NUCLEOTIDE SEQUENCE [LARGE SCALE GENOMIC DNA]</scope>
</reference>
<evidence type="ECO:0000313" key="4">
    <source>
        <dbReference type="Proteomes" id="UP000014461"/>
    </source>
</evidence>
<comment type="similarity">
    <text evidence="1">Belongs to the glycosyltransferase 2 family. WaaE/KdtX subfamily.</text>
</comment>
<dbReference type="Gene3D" id="3.90.550.10">
    <property type="entry name" value="Spore Coat Polysaccharide Biosynthesis Protein SpsA, Chain A"/>
    <property type="match status" value="1"/>
</dbReference>
<dbReference type="InterPro" id="IPR001173">
    <property type="entry name" value="Glyco_trans_2-like"/>
</dbReference>
<keyword evidence="3" id="KW-0808">Transferase</keyword>
<comment type="caution">
    <text evidence="3">The sequence shown here is derived from an EMBL/GenBank/DDBJ whole genome shotgun (WGS) entry which is preliminary data.</text>
</comment>
<dbReference type="RefSeq" id="WP_016400143.1">
    <property type="nucleotide sequence ID" value="NZ_BARX01000002.1"/>
</dbReference>
<feature type="domain" description="Glycosyltransferase 2-like" evidence="2">
    <location>
        <begin position="12"/>
        <end position="129"/>
    </location>
</feature>
<dbReference type="Proteomes" id="UP000014461">
    <property type="component" value="Unassembled WGS sequence"/>
</dbReference>
<dbReference type="EMBL" id="BARX01000002">
    <property type="protein sequence ID" value="GAD00375.1"/>
    <property type="molecule type" value="Genomic_DNA"/>
</dbReference>
<dbReference type="InterPro" id="IPR029044">
    <property type="entry name" value="Nucleotide-diphossugar_trans"/>
</dbReference>
<protein>
    <submittedName>
        <fullName evidence="3">Lipopolysaccharide biosynthesis glycosyltransferase</fullName>
    </submittedName>
</protein>
<organism evidence="3 4">
    <name type="scientific">Agarivorans albus MKT 106</name>
    <dbReference type="NCBI Taxonomy" id="1331007"/>
    <lineage>
        <taxon>Bacteria</taxon>
        <taxon>Pseudomonadati</taxon>
        <taxon>Pseudomonadota</taxon>
        <taxon>Gammaproteobacteria</taxon>
        <taxon>Alteromonadales</taxon>
        <taxon>Alteromonadaceae</taxon>
        <taxon>Agarivorans</taxon>
    </lineage>
</organism>
<dbReference type="SUPFAM" id="SSF53448">
    <property type="entry name" value="Nucleotide-diphospho-sugar transferases"/>
    <property type="match status" value="1"/>
</dbReference>
<gene>
    <name evidence="3" type="ORF">AALB_0455</name>
</gene>
<dbReference type="PANTHER" id="PTHR43630:SF2">
    <property type="entry name" value="GLYCOSYLTRANSFERASE"/>
    <property type="match status" value="1"/>
</dbReference>
<dbReference type="OrthoDB" id="9815923at2"/>
<proteinExistence type="inferred from homology"/>
<dbReference type="CDD" id="cd02511">
    <property type="entry name" value="Beta4Glucosyltransferase"/>
    <property type="match status" value="1"/>
</dbReference>
<keyword evidence="4" id="KW-1185">Reference proteome</keyword>
<dbReference type="AlphaFoldDB" id="R9PG75"/>
<evidence type="ECO:0000256" key="1">
    <source>
        <dbReference type="ARBA" id="ARBA00038494"/>
    </source>
</evidence>
<dbReference type="Pfam" id="PF00535">
    <property type="entry name" value="Glycos_transf_2"/>
    <property type="match status" value="1"/>
</dbReference>
<sequence length="261" mass="29640">MSEMNQQATVTAIIIAKNESLNLKDCIDSLTWADTVIVFDSGSTDNSQEIVEQLGAEFHQNVDWQGFGNQRQLAQQKISTDWCFWIDADERVTPELASSIQKAIKSDNKTIYSVARRSWVFGRFLSHSGWYPDKVLRLHPTQLTRYNDALVHEKLVIPEKSNVKHLSGDLLHYTYDSIHHYLVKSAGYAKAWADQREAKGKRATLGQGITHAIGCFAKMYLLKRGFLDGKAGFLIAILSAHSTFVKYADLWARENDSHYKK</sequence>
<name>R9PG75_AGAAL</name>
<dbReference type="STRING" id="1331007.AALB_0455"/>
<evidence type="ECO:0000313" key="3">
    <source>
        <dbReference type="EMBL" id="GAD00375.1"/>
    </source>
</evidence>
<evidence type="ECO:0000259" key="2">
    <source>
        <dbReference type="Pfam" id="PF00535"/>
    </source>
</evidence>